<evidence type="ECO:0000256" key="6">
    <source>
        <dbReference type="PIRSR" id="PIRSR607702-1"/>
    </source>
</evidence>
<keyword evidence="4" id="KW-0726">Sexual differentiation</keyword>
<gene>
    <name evidence="8" type="ORF">BOKJ2_LOCUS805</name>
</gene>
<sequence>MAKLDSVANVDIDPKGTFKYILIKVTDPSSKKNKVIVRGYGDCGFHGDILDKVESNQIQGLSADCLGGGRIKHDADGKSIKVYGYSQGYGQADHKIAVDMLKQKYPDYDVTSSNDGY</sequence>
<protein>
    <recommendedName>
        <fullName evidence="5">Sex-regulated protein janus-B</fullName>
    </recommendedName>
</protein>
<comment type="function">
    <text evidence="1">JanA and janB regulate somatic sex differentiation.</text>
</comment>
<dbReference type="GO" id="GO:0005829">
    <property type="term" value="C:cytosol"/>
    <property type="evidence" value="ECO:0007669"/>
    <property type="project" value="TreeGrafter"/>
</dbReference>
<evidence type="ECO:0000256" key="7">
    <source>
        <dbReference type="PIRSR" id="PIRSR607702-2"/>
    </source>
</evidence>
<name>A0A811JSJ4_9BILA</name>
<dbReference type="OrthoDB" id="10249612at2759"/>
<organism evidence="8 9">
    <name type="scientific">Bursaphelenchus okinawaensis</name>
    <dbReference type="NCBI Taxonomy" id="465554"/>
    <lineage>
        <taxon>Eukaryota</taxon>
        <taxon>Metazoa</taxon>
        <taxon>Ecdysozoa</taxon>
        <taxon>Nematoda</taxon>
        <taxon>Chromadorea</taxon>
        <taxon>Rhabditida</taxon>
        <taxon>Tylenchina</taxon>
        <taxon>Tylenchomorpha</taxon>
        <taxon>Aphelenchoidea</taxon>
        <taxon>Aphelenchoididae</taxon>
        <taxon>Bursaphelenchus</taxon>
    </lineage>
</organism>
<evidence type="ECO:0000256" key="5">
    <source>
        <dbReference type="ARBA" id="ARBA00068496"/>
    </source>
</evidence>
<dbReference type="FunFam" id="3.50.20.20:FF:000002">
    <property type="entry name" value="Sex-regulated protein janus-B"/>
    <property type="match status" value="1"/>
</dbReference>
<dbReference type="Proteomes" id="UP000783686">
    <property type="component" value="Unassembled WGS sequence"/>
</dbReference>
<dbReference type="EMBL" id="CAJFDH010000001">
    <property type="protein sequence ID" value="CAD5206121.1"/>
    <property type="molecule type" value="Genomic_DNA"/>
</dbReference>
<proteinExistence type="inferred from homology"/>
<dbReference type="AlphaFoldDB" id="A0A811JSJ4"/>
<evidence type="ECO:0000256" key="3">
    <source>
        <dbReference type="ARBA" id="ARBA00022782"/>
    </source>
</evidence>
<evidence type="ECO:0000313" key="9">
    <source>
        <dbReference type="Proteomes" id="UP000614601"/>
    </source>
</evidence>
<dbReference type="Proteomes" id="UP000614601">
    <property type="component" value="Unassembled WGS sequence"/>
</dbReference>
<dbReference type="GO" id="GO:0101006">
    <property type="term" value="F:protein histidine phosphatase activity"/>
    <property type="evidence" value="ECO:0007669"/>
    <property type="project" value="TreeGrafter"/>
</dbReference>
<dbReference type="InterPro" id="IPR038596">
    <property type="entry name" value="Janus_sf"/>
</dbReference>
<keyword evidence="9" id="KW-1185">Reference proteome</keyword>
<comment type="caution">
    <text evidence="8">The sequence shown here is derived from an EMBL/GenBank/DDBJ whole genome shotgun (WGS) entry which is preliminary data.</text>
</comment>
<keyword evidence="3" id="KW-0221">Differentiation</keyword>
<comment type="similarity">
    <text evidence="2">Belongs to the janus family.</text>
</comment>
<reference evidence="8" key="1">
    <citation type="submission" date="2020-09" db="EMBL/GenBank/DDBJ databases">
        <authorList>
            <person name="Kikuchi T."/>
        </authorList>
    </citation>
    <scope>NUCLEOTIDE SEQUENCE</scope>
    <source>
        <strain evidence="8">SH1</strain>
    </source>
</reference>
<accession>A0A811JSJ4</accession>
<dbReference type="GO" id="GO:0007548">
    <property type="term" value="P:sex differentiation"/>
    <property type="evidence" value="ECO:0007669"/>
    <property type="project" value="UniProtKB-KW"/>
</dbReference>
<dbReference type="PANTHER" id="PTHR12258">
    <property type="entry name" value="JANUS-A/JANUS-B"/>
    <property type="match status" value="1"/>
</dbReference>
<feature type="active site" description="Proton acceptor" evidence="6">
    <location>
        <position position="46"/>
    </location>
</feature>
<dbReference type="InterPro" id="IPR007702">
    <property type="entry name" value="Janus"/>
</dbReference>
<evidence type="ECO:0000313" key="8">
    <source>
        <dbReference type="EMBL" id="CAD5206121.1"/>
    </source>
</evidence>
<dbReference type="SUPFAM" id="SSF143724">
    <property type="entry name" value="PHP14-like"/>
    <property type="match status" value="1"/>
</dbReference>
<dbReference type="Gene3D" id="3.50.20.20">
    <property type="entry name" value="Janus/Ocnus"/>
    <property type="match status" value="1"/>
</dbReference>
<evidence type="ECO:0000256" key="4">
    <source>
        <dbReference type="ARBA" id="ARBA00022928"/>
    </source>
</evidence>
<dbReference type="EMBL" id="CAJFCW020000001">
    <property type="protein sequence ID" value="CAG9080586.1"/>
    <property type="molecule type" value="Genomic_DNA"/>
</dbReference>
<evidence type="ECO:0000256" key="1">
    <source>
        <dbReference type="ARBA" id="ARBA00002508"/>
    </source>
</evidence>
<dbReference type="Pfam" id="PF05005">
    <property type="entry name" value="Ocnus"/>
    <property type="match status" value="1"/>
</dbReference>
<dbReference type="PANTHER" id="PTHR12258:SF5">
    <property type="entry name" value="BCDNA.GH02250-RELATED"/>
    <property type="match status" value="1"/>
</dbReference>
<dbReference type="GO" id="GO:0030154">
    <property type="term" value="P:cell differentiation"/>
    <property type="evidence" value="ECO:0007669"/>
    <property type="project" value="UniProtKB-KW"/>
</dbReference>
<evidence type="ECO:0000256" key="2">
    <source>
        <dbReference type="ARBA" id="ARBA00010971"/>
    </source>
</evidence>
<feature type="binding site" evidence="7">
    <location>
        <position position="19"/>
    </location>
    <ligand>
        <name>substrate</name>
    </ligand>
</feature>